<dbReference type="AlphaFoldDB" id="A0A6C0HJ23"/>
<accession>A0A6C0HJ23</accession>
<organism evidence="1">
    <name type="scientific">viral metagenome</name>
    <dbReference type="NCBI Taxonomy" id="1070528"/>
    <lineage>
        <taxon>unclassified sequences</taxon>
        <taxon>metagenomes</taxon>
        <taxon>organismal metagenomes</taxon>
    </lineage>
</organism>
<protein>
    <submittedName>
        <fullName evidence="1">Uncharacterized protein</fullName>
    </submittedName>
</protein>
<evidence type="ECO:0000313" key="1">
    <source>
        <dbReference type="EMBL" id="QHT80648.1"/>
    </source>
</evidence>
<reference evidence="1" key="1">
    <citation type="journal article" date="2020" name="Nature">
        <title>Giant virus diversity and host interactions through global metagenomics.</title>
        <authorList>
            <person name="Schulz F."/>
            <person name="Roux S."/>
            <person name="Paez-Espino D."/>
            <person name="Jungbluth S."/>
            <person name="Walsh D.A."/>
            <person name="Denef V.J."/>
            <person name="McMahon K.D."/>
            <person name="Konstantinidis K.T."/>
            <person name="Eloe-Fadrosh E.A."/>
            <person name="Kyrpides N.C."/>
            <person name="Woyke T."/>
        </authorList>
    </citation>
    <scope>NUCLEOTIDE SEQUENCE</scope>
    <source>
        <strain evidence="1">GVMAG-M-3300023184-121</strain>
    </source>
</reference>
<proteinExistence type="predicted"/>
<dbReference type="EMBL" id="MN739974">
    <property type="protein sequence ID" value="QHT80648.1"/>
    <property type="molecule type" value="Genomic_DNA"/>
</dbReference>
<sequence length="104" mass="11896">MVVFEQHALHVRVGPFARTINNGLHAKIAMEVHIAFTNVLNIIARYAIQIVYVSIIEHEQNVKIAIQLYYAPMKSEKLDVKYAKGRLCVFTIEKRVFVKIAMGL</sequence>
<name>A0A6C0HJ23_9ZZZZ</name>